<feature type="domain" description="FecR protein" evidence="2">
    <location>
        <begin position="147"/>
        <end position="239"/>
    </location>
</feature>
<feature type="region of interest" description="Disordered" evidence="1">
    <location>
        <begin position="85"/>
        <end position="112"/>
    </location>
</feature>
<evidence type="ECO:0000259" key="2">
    <source>
        <dbReference type="Pfam" id="PF04773"/>
    </source>
</evidence>
<feature type="compositionally biased region" description="Low complexity" evidence="1">
    <location>
        <begin position="85"/>
        <end position="107"/>
    </location>
</feature>
<accession>A0A7T2S9S4</accession>
<evidence type="ECO:0000256" key="1">
    <source>
        <dbReference type="SAM" id="MobiDB-lite"/>
    </source>
</evidence>
<proteinExistence type="predicted"/>
<reference evidence="4 5" key="1">
    <citation type="submission" date="2020-12" db="EMBL/GenBank/DDBJ databases">
        <title>FDA dAtabase for Regulatory Grade micrObial Sequences (FDA-ARGOS): Supporting development and validation of Infectious Disease Dx tests.</title>
        <authorList>
            <person name="Sproer C."/>
            <person name="Gronow S."/>
            <person name="Severitt S."/>
            <person name="Schroder I."/>
            <person name="Tallon L."/>
            <person name="Sadzewicz L."/>
            <person name="Zhao X."/>
            <person name="Boylan J."/>
            <person name="Ott S."/>
            <person name="Bowen H."/>
            <person name="Vavikolanu K."/>
            <person name="Mehta A."/>
            <person name="Aluvathingal J."/>
            <person name="Nadendla S."/>
            <person name="Lowell S."/>
            <person name="Myers T."/>
            <person name="Yan Y."/>
            <person name="Sichtig H."/>
        </authorList>
    </citation>
    <scope>NUCLEOTIDE SEQUENCE [LARGE SCALE GENOMIC DNA]</scope>
    <source>
        <strain evidence="4 5">FDAARGOS_909</strain>
    </source>
</reference>
<dbReference type="PIRSF" id="PIRSF018266">
    <property type="entry name" value="FecR"/>
    <property type="match status" value="1"/>
</dbReference>
<dbReference type="InterPro" id="IPR012373">
    <property type="entry name" value="Ferrdict_sens_TM"/>
</dbReference>
<dbReference type="PANTHER" id="PTHR30273">
    <property type="entry name" value="PERIPLASMIC SIGNAL SENSOR AND SIGMA FACTOR ACTIVATOR FECR-RELATED"/>
    <property type="match status" value="1"/>
</dbReference>
<name>A0A7T2S9S4_DELAC</name>
<protein>
    <submittedName>
        <fullName evidence="4">FecR domain-containing protein</fullName>
    </submittedName>
</protein>
<organism evidence="4 5">
    <name type="scientific">Delftia acidovorans</name>
    <name type="common">Pseudomonas acidovorans</name>
    <name type="synonym">Comamonas acidovorans</name>
    <dbReference type="NCBI Taxonomy" id="80866"/>
    <lineage>
        <taxon>Bacteria</taxon>
        <taxon>Pseudomonadati</taxon>
        <taxon>Pseudomonadota</taxon>
        <taxon>Betaproteobacteria</taxon>
        <taxon>Burkholderiales</taxon>
        <taxon>Comamonadaceae</taxon>
        <taxon>Delftia</taxon>
    </lineage>
</organism>
<sequence length="357" mass="38863">MSAEPGHSRLQDLPPEQVLGLNHRAGEWYVRRQQPGWSGADERALDEWLAQDPAHREAMDGVGRAWREAEQLKAMFPAVYGRNPPAAAAREAPRAGRPAPQPRSAAGAEDRPRRPAMASAFAAALFAVVVAGYGWHRWDNTASYAVDIATAPGELRRIDLPDGTQVALNANSRLQVRYYPRRRETVLDQGEAFFQVAADAGKPFTVDSGGSQVRVVGTAFNVRAAPPEFVVQVQEGRVEVRSKTHPEAPVLAMGPGAGVAIDPASGRRRSLSVATQEVAQWRTGQIYFKRAPLRHVADELSRYLGQPVEIESPALQAVTVSGLLALEEPERFLLALPSVASVRVQRRAEGGWLIGSR</sequence>
<feature type="domain" description="FecR N-terminal" evidence="3">
    <location>
        <begin position="24"/>
        <end position="60"/>
    </location>
</feature>
<dbReference type="Pfam" id="PF16220">
    <property type="entry name" value="DUF4880"/>
    <property type="match status" value="1"/>
</dbReference>
<dbReference type="Gene3D" id="3.55.50.30">
    <property type="match status" value="1"/>
</dbReference>
<dbReference type="EMBL" id="CP065668">
    <property type="protein sequence ID" value="QPS11564.1"/>
    <property type="molecule type" value="Genomic_DNA"/>
</dbReference>
<gene>
    <name evidence="4" type="ORF">I6G66_25255</name>
</gene>
<dbReference type="PANTHER" id="PTHR30273:SF2">
    <property type="entry name" value="PROTEIN FECR"/>
    <property type="match status" value="1"/>
</dbReference>
<dbReference type="Pfam" id="PF04773">
    <property type="entry name" value="FecR"/>
    <property type="match status" value="1"/>
</dbReference>
<evidence type="ECO:0000313" key="4">
    <source>
        <dbReference type="EMBL" id="QPS11564.1"/>
    </source>
</evidence>
<evidence type="ECO:0000313" key="5">
    <source>
        <dbReference type="Proteomes" id="UP000594778"/>
    </source>
</evidence>
<dbReference type="Proteomes" id="UP000594778">
    <property type="component" value="Chromosome"/>
</dbReference>
<dbReference type="InterPro" id="IPR032623">
    <property type="entry name" value="FecR_N"/>
</dbReference>
<dbReference type="AlphaFoldDB" id="A0A7T2S9S4"/>
<dbReference type="GO" id="GO:0016989">
    <property type="term" value="F:sigma factor antagonist activity"/>
    <property type="evidence" value="ECO:0007669"/>
    <property type="project" value="TreeGrafter"/>
</dbReference>
<dbReference type="InterPro" id="IPR006860">
    <property type="entry name" value="FecR"/>
</dbReference>
<evidence type="ECO:0000259" key="3">
    <source>
        <dbReference type="Pfam" id="PF16220"/>
    </source>
</evidence>
<dbReference type="Gene3D" id="2.60.120.1440">
    <property type="match status" value="1"/>
</dbReference>